<dbReference type="AlphaFoldDB" id="A0A9Q1K909"/>
<dbReference type="Proteomes" id="UP001153076">
    <property type="component" value="Unassembled WGS sequence"/>
</dbReference>
<evidence type="ECO:0000259" key="2">
    <source>
        <dbReference type="PROSITE" id="PS50846"/>
    </source>
</evidence>
<dbReference type="GO" id="GO:0046872">
    <property type="term" value="F:metal ion binding"/>
    <property type="evidence" value="ECO:0007669"/>
    <property type="project" value="InterPro"/>
</dbReference>
<dbReference type="InterPro" id="IPR042885">
    <property type="entry name" value="HIPP47/16"/>
</dbReference>
<accession>A0A9Q1K909</accession>
<keyword evidence="4" id="KW-1185">Reference proteome</keyword>
<sequence>MKQKIVVKVQMRCGKCKKAAMKIAATANGVVSVAVQGKDKDEIVVVGNEVDSAGLCTALRKKLGFAVLTSVEEVKDPKPEEKKPEEKKPDEKKSEEKKPDQDKKQAEEKKPDDKKDQKKQEENKQEEKKKDEQKDTKKSETTPTPSPPPPCYYNYPPPHYNYPPPPPNYCHPNHQLYMYTVPPDENPVCSIM</sequence>
<feature type="compositionally biased region" description="Basic and acidic residues" evidence="1">
    <location>
        <begin position="72"/>
        <end position="140"/>
    </location>
</feature>
<dbReference type="OrthoDB" id="692882at2759"/>
<evidence type="ECO:0000313" key="4">
    <source>
        <dbReference type="Proteomes" id="UP001153076"/>
    </source>
</evidence>
<gene>
    <name evidence="3" type="ORF">Cgig2_024646</name>
</gene>
<comment type="caution">
    <text evidence="3">The sequence shown here is derived from an EMBL/GenBank/DDBJ whole genome shotgun (WGS) entry which is preliminary data.</text>
</comment>
<feature type="domain" description="HMA" evidence="2">
    <location>
        <begin position="2"/>
        <end position="71"/>
    </location>
</feature>
<dbReference type="PROSITE" id="PS50846">
    <property type="entry name" value="HMA_2"/>
    <property type="match status" value="1"/>
</dbReference>
<organism evidence="3 4">
    <name type="scientific">Carnegiea gigantea</name>
    <dbReference type="NCBI Taxonomy" id="171969"/>
    <lineage>
        <taxon>Eukaryota</taxon>
        <taxon>Viridiplantae</taxon>
        <taxon>Streptophyta</taxon>
        <taxon>Embryophyta</taxon>
        <taxon>Tracheophyta</taxon>
        <taxon>Spermatophyta</taxon>
        <taxon>Magnoliopsida</taxon>
        <taxon>eudicotyledons</taxon>
        <taxon>Gunneridae</taxon>
        <taxon>Pentapetalae</taxon>
        <taxon>Caryophyllales</taxon>
        <taxon>Cactineae</taxon>
        <taxon>Cactaceae</taxon>
        <taxon>Cactoideae</taxon>
        <taxon>Echinocereeae</taxon>
        <taxon>Carnegiea</taxon>
    </lineage>
</organism>
<feature type="compositionally biased region" description="Pro residues" evidence="1">
    <location>
        <begin position="144"/>
        <end position="169"/>
    </location>
</feature>
<dbReference type="Gene3D" id="3.30.70.100">
    <property type="match status" value="1"/>
</dbReference>
<feature type="region of interest" description="Disordered" evidence="1">
    <location>
        <begin position="72"/>
        <end position="170"/>
    </location>
</feature>
<protein>
    <recommendedName>
        <fullName evidence="2">HMA domain-containing protein</fullName>
    </recommendedName>
</protein>
<evidence type="ECO:0000256" key="1">
    <source>
        <dbReference type="SAM" id="MobiDB-lite"/>
    </source>
</evidence>
<evidence type="ECO:0000313" key="3">
    <source>
        <dbReference type="EMBL" id="KAJ8438557.1"/>
    </source>
</evidence>
<dbReference type="InterPro" id="IPR006121">
    <property type="entry name" value="HMA_dom"/>
</dbReference>
<dbReference type="PANTHER" id="PTHR46932">
    <property type="entry name" value="HEAVY METAL-ASSOCIATED ISOPRENYLATED PLANT PROTEIN 47"/>
    <property type="match status" value="1"/>
</dbReference>
<reference evidence="3" key="1">
    <citation type="submission" date="2022-04" db="EMBL/GenBank/DDBJ databases">
        <title>Carnegiea gigantea Genome sequencing and assembly v2.</title>
        <authorList>
            <person name="Copetti D."/>
            <person name="Sanderson M.J."/>
            <person name="Burquez A."/>
            <person name="Wojciechowski M.F."/>
        </authorList>
    </citation>
    <scope>NUCLEOTIDE SEQUENCE</scope>
    <source>
        <strain evidence="3">SGP5-SGP5p</strain>
        <tissue evidence="3">Aerial part</tissue>
    </source>
</reference>
<dbReference type="PANTHER" id="PTHR46932:SF12">
    <property type="entry name" value="HEAVY METAL-ASSOCIATED ISOPRENYLATED PLANT PROTEIN 47"/>
    <property type="match status" value="1"/>
</dbReference>
<proteinExistence type="predicted"/>
<dbReference type="EMBL" id="JAKOGI010000250">
    <property type="protein sequence ID" value="KAJ8438557.1"/>
    <property type="molecule type" value="Genomic_DNA"/>
</dbReference>
<name>A0A9Q1K909_9CARY</name>